<dbReference type="RefSeq" id="WP_381610011.1">
    <property type="nucleotide sequence ID" value="NZ_JBHTEB010000001.1"/>
</dbReference>
<name>A0ABW2WA38_9ACTN</name>
<dbReference type="Proteomes" id="UP001597023">
    <property type="component" value="Unassembled WGS sequence"/>
</dbReference>
<gene>
    <name evidence="2" type="ORF">ACFQZ6_17545</name>
</gene>
<accession>A0ABW2WA38</accession>
<comment type="caution">
    <text evidence="2">The sequence shown here is derived from an EMBL/GenBank/DDBJ whole genome shotgun (WGS) entry which is preliminary data.</text>
</comment>
<proteinExistence type="predicted"/>
<sequence>MAWDEWEQLKTAAAVRHTTQTRLGSGGGSGGLRSDKAVWGKAGTDVRELREDIAQALAKMADGQTGLGKAPGCLTAAAQREVCDSWSRYVKDVSERCDTLAELFEKVGNDQLRTDQAIKDEITKLRVQYEDSPSVGGQREGR</sequence>
<reference evidence="3" key="1">
    <citation type="journal article" date="2019" name="Int. J. Syst. Evol. Microbiol.">
        <title>The Global Catalogue of Microorganisms (GCM) 10K type strain sequencing project: providing services to taxonomists for standard genome sequencing and annotation.</title>
        <authorList>
            <consortium name="The Broad Institute Genomics Platform"/>
            <consortium name="The Broad Institute Genome Sequencing Center for Infectious Disease"/>
            <person name="Wu L."/>
            <person name="Ma J."/>
        </authorList>
    </citation>
    <scope>NUCLEOTIDE SEQUENCE [LARGE SCALE GENOMIC DNA]</scope>
    <source>
        <strain evidence="3">CGMCC 4.7400</strain>
    </source>
</reference>
<keyword evidence="3" id="KW-1185">Reference proteome</keyword>
<feature type="region of interest" description="Disordered" evidence="1">
    <location>
        <begin position="17"/>
        <end position="36"/>
    </location>
</feature>
<organism evidence="2 3">
    <name type="scientific">Streptomyces flavalbus</name>
    <dbReference type="NCBI Taxonomy" id="2665155"/>
    <lineage>
        <taxon>Bacteria</taxon>
        <taxon>Bacillati</taxon>
        <taxon>Actinomycetota</taxon>
        <taxon>Actinomycetes</taxon>
        <taxon>Kitasatosporales</taxon>
        <taxon>Streptomycetaceae</taxon>
        <taxon>Streptomyces</taxon>
    </lineage>
</organism>
<evidence type="ECO:0000256" key="1">
    <source>
        <dbReference type="SAM" id="MobiDB-lite"/>
    </source>
</evidence>
<evidence type="ECO:0000313" key="3">
    <source>
        <dbReference type="Proteomes" id="UP001597023"/>
    </source>
</evidence>
<protein>
    <submittedName>
        <fullName evidence="2">Uncharacterized protein</fullName>
    </submittedName>
</protein>
<dbReference type="EMBL" id="JBHTEB010000001">
    <property type="protein sequence ID" value="MFD0315991.1"/>
    <property type="molecule type" value="Genomic_DNA"/>
</dbReference>
<evidence type="ECO:0000313" key="2">
    <source>
        <dbReference type="EMBL" id="MFD0315991.1"/>
    </source>
</evidence>